<keyword evidence="6" id="KW-0472">Membrane</keyword>
<accession>A0A0S6VRG5</accession>
<proteinExistence type="inferred from homology"/>
<dbReference type="SMART" id="SM00283">
    <property type="entry name" value="MA"/>
    <property type="match status" value="1"/>
</dbReference>
<feature type="transmembrane region" description="Helical" evidence="6">
    <location>
        <begin position="353"/>
        <end position="374"/>
    </location>
</feature>
<dbReference type="Pfam" id="PF22673">
    <property type="entry name" value="MCP-like_PDC_1"/>
    <property type="match status" value="1"/>
</dbReference>
<dbReference type="InterPro" id="IPR004089">
    <property type="entry name" value="MCPsignal_dom"/>
</dbReference>
<dbReference type="AlphaFoldDB" id="A0A0S6VRG5"/>
<dbReference type="Gene3D" id="3.30.450.20">
    <property type="entry name" value="PAS domain"/>
    <property type="match status" value="2"/>
</dbReference>
<dbReference type="STRING" id="1499966.U14_01123"/>
<feature type="coiled-coil region" evidence="4">
    <location>
        <begin position="618"/>
        <end position="645"/>
    </location>
</feature>
<keyword evidence="10" id="KW-1185">Reference proteome</keyword>
<feature type="domain" description="HAMP" evidence="8">
    <location>
        <begin position="375"/>
        <end position="427"/>
    </location>
</feature>
<evidence type="ECO:0000256" key="5">
    <source>
        <dbReference type="SAM" id="MobiDB-lite"/>
    </source>
</evidence>
<dbReference type="CDD" id="cd12913">
    <property type="entry name" value="PDC1_MCP_like"/>
    <property type="match status" value="1"/>
</dbReference>
<evidence type="ECO:0000256" key="2">
    <source>
        <dbReference type="ARBA" id="ARBA00029447"/>
    </source>
</evidence>
<dbReference type="HOGENOM" id="CLU_000445_107_12_0"/>
<dbReference type="Pfam" id="PF00015">
    <property type="entry name" value="MCPsignal"/>
    <property type="match status" value="1"/>
</dbReference>
<evidence type="ECO:0000256" key="4">
    <source>
        <dbReference type="SAM" id="Coils"/>
    </source>
</evidence>
<comment type="similarity">
    <text evidence="2">Belongs to the methyl-accepting chemotaxis (MCP) protein family.</text>
</comment>
<protein>
    <submittedName>
        <fullName evidence="9">Methyl-accepting chemotaxis sensory transducer</fullName>
    </submittedName>
</protein>
<feature type="region of interest" description="Disordered" evidence="5">
    <location>
        <begin position="670"/>
        <end position="726"/>
    </location>
</feature>
<dbReference type="PANTHER" id="PTHR43531:SF11">
    <property type="entry name" value="METHYL-ACCEPTING CHEMOTAXIS PROTEIN 3"/>
    <property type="match status" value="1"/>
</dbReference>
<reference evidence="9" key="1">
    <citation type="journal article" date="2015" name="PeerJ">
        <title>First genomic representation of candidate bacterial phylum KSB3 points to enhanced environmental sensing as a trigger of wastewater bulking.</title>
        <authorList>
            <person name="Sekiguchi Y."/>
            <person name="Ohashi A."/>
            <person name="Parks D.H."/>
            <person name="Yamauchi T."/>
            <person name="Tyson G.W."/>
            <person name="Hugenholtz P."/>
        </authorList>
    </citation>
    <scope>NUCLEOTIDE SEQUENCE [LARGE SCALE GENOMIC DNA]</scope>
</reference>
<evidence type="ECO:0000313" key="9">
    <source>
        <dbReference type="EMBL" id="GAK49899.1"/>
    </source>
</evidence>
<dbReference type="Proteomes" id="UP000030700">
    <property type="component" value="Unassembled WGS sequence"/>
</dbReference>
<dbReference type="GO" id="GO:0004888">
    <property type="term" value="F:transmembrane signaling receptor activity"/>
    <property type="evidence" value="ECO:0007669"/>
    <property type="project" value="InterPro"/>
</dbReference>
<dbReference type="PRINTS" id="PR00260">
    <property type="entry name" value="CHEMTRNSDUCR"/>
</dbReference>
<evidence type="ECO:0000256" key="3">
    <source>
        <dbReference type="PROSITE-ProRule" id="PRU00284"/>
    </source>
</evidence>
<feature type="transmembrane region" description="Helical" evidence="6">
    <location>
        <begin position="12"/>
        <end position="32"/>
    </location>
</feature>
<gene>
    <name evidence="9" type="ORF">U14_01123</name>
</gene>
<dbReference type="SMART" id="SM00304">
    <property type="entry name" value="HAMP"/>
    <property type="match status" value="1"/>
</dbReference>
<dbReference type="PANTHER" id="PTHR43531">
    <property type="entry name" value="PROTEIN ICFG"/>
    <property type="match status" value="1"/>
</dbReference>
<dbReference type="CDD" id="cd06225">
    <property type="entry name" value="HAMP"/>
    <property type="match status" value="1"/>
</dbReference>
<dbReference type="Pfam" id="PF00672">
    <property type="entry name" value="HAMP"/>
    <property type="match status" value="1"/>
</dbReference>
<evidence type="ECO:0000256" key="6">
    <source>
        <dbReference type="SAM" id="Phobius"/>
    </source>
</evidence>
<keyword evidence="3" id="KW-0807">Transducer</keyword>
<dbReference type="InterPro" id="IPR003660">
    <property type="entry name" value="HAMP_dom"/>
</dbReference>
<evidence type="ECO:0000313" key="10">
    <source>
        <dbReference type="Proteomes" id="UP000030700"/>
    </source>
</evidence>
<keyword evidence="6" id="KW-1133">Transmembrane helix</keyword>
<keyword evidence="1" id="KW-0145">Chemotaxis</keyword>
<dbReference type="SUPFAM" id="SSF58104">
    <property type="entry name" value="Methyl-accepting chemotaxis protein (MCP) signaling domain"/>
    <property type="match status" value="1"/>
</dbReference>
<dbReference type="GO" id="GO:0007165">
    <property type="term" value="P:signal transduction"/>
    <property type="evidence" value="ECO:0007669"/>
    <property type="project" value="UniProtKB-KW"/>
</dbReference>
<dbReference type="InterPro" id="IPR051310">
    <property type="entry name" value="MCP_chemotaxis"/>
</dbReference>
<feature type="compositionally biased region" description="Basic and acidic residues" evidence="5">
    <location>
        <begin position="686"/>
        <end position="706"/>
    </location>
</feature>
<evidence type="ECO:0000259" key="7">
    <source>
        <dbReference type="PROSITE" id="PS50111"/>
    </source>
</evidence>
<keyword evidence="6" id="KW-0812">Transmembrane</keyword>
<dbReference type="GO" id="GO:0006935">
    <property type="term" value="P:chemotaxis"/>
    <property type="evidence" value="ECO:0007669"/>
    <property type="project" value="UniProtKB-KW"/>
</dbReference>
<dbReference type="EMBL" id="DF820455">
    <property type="protein sequence ID" value="GAK49899.1"/>
    <property type="molecule type" value="Genomic_DNA"/>
</dbReference>
<dbReference type="PROSITE" id="PS50111">
    <property type="entry name" value="CHEMOTAXIS_TRANSDUC_2"/>
    <property type="match status" value="1"/>
</dbReference>
<dbReference type="InterPro" id="IPR004090">
    <property type="entry name" value="Chemotax_Me-accpt_rcpt"/>
</dbReference>
<dbReference type="GO" id="GO:0005886">
    <property type="term" value="C:plasma membrane"/>
    <property type="evidence" value="ECO:0007669"/>
    <property type="project" value="TreeGrafter"/>
</dbReference>
<evidence type="ECO:0000256" key="1">
    <source>
        <dbReference type="ARBA" id="ARBA00022500"/>
    </source>
</evidence>
<feature type="domain" description="Methyl-accepting transducer" evidence="7">
    <location>
        <begin position="432"/>
        <end position="647"/>
    </location>
</feature>
<keyword evidence="4" id="KW-0175">Coiled coil</keyword>
<name>A0A0S6VRG5_9BACT</name>
<evidence type="ECO:0000259" key="8">
    <source>
        <dbReference type="PROSITE" id="PS50885"/>
    </source>
</evidence>
<organism evidence="9">
    <name type="scientific">Candidatus Moduliflexus flocculans</name>
    <dbReference type="NCBI Taxonomy" id="1499966"/>
    <lineage>
        <taxon>Bacteria</taxon>
        <taxon>Candidatus Moduliflexota</taxon>
        <taxon>Candidatus Moduliflexia</taxon>
        <taxon>Candidatus Moduliflexales</taxon>
        <taxon>Candidatus Moduliflexaceae</taxon>
    </lineage>
</organism>
<sequence length="726" mass="79787">MKFYKRLQVRIASWMGLCLLLTTTVIVAYIVVDMRKQAFSERETALRDTQNYVRTLAQQYANAIKAEMETAMDTARTLAQSLQGIKNPDIGLQIDRDQVNGLLKTVLSENDNFVGIGTAWEPNAFDELDSGYANEPGHDATGRFIPYWSRGENDTITLAPLENYAIEGKGEYYFCPKQTKRECVIDPYLYPVQGKNIFMTTLTAPIIFQDNFYGVITVDMRLAVLQHMIDTLPDLYGGEAQFVLFSHNGTIVAAKNQPQLAGQMIDTLHGGHEHTENQANNSAQSHEDEHTHLLNIIQSEEESVMLLENALEVFTPIHIGQSATPWIVNINIPRARITAEADALLKESRQKTFVLIGISAGCALLALAAIFLLAKNLSIPIIQAITATEKLSEGNLDVRIAMTRSDEIGRFQTVVNVMIEKLRDVTISIQKAAFQVASGSQNLSSSAQAMSQGASQQAAAAEQASSSIEQMAANIRQNAENALQTEKLAIKSAEDARASGAAVLETVSAMHEISKRVSIIEDIARQTRLLSLNATIEAARAQEHGKGFAVVAAEVRSLAERSQTASEEINHLAINSISIAEQAGNMLSRLVPDIQKTSELVQEITAASREQNAGTEQINRAIQQLDQIVQQNAAMSEEVASTAEELAAQAGQLRTIIGFFHVPESMESFDAPIPDAASPRQPKSRISPDARPDSQKNTRLKSDRETFFSAMPSIAEDEHDKDFERY</sequence>
<dbReference type="Gene3D" id="1.10.287.950">
    <property type="entry name" value="Methyl-accepting chemotaxis protein"/>
    <property type="match status" value="1"/>
</dbReference>
<dbReference type="PROSITE" id="PS50885">
    <property type="entry name" value="HAMP"/>
    <property type="match status" value="1"/>
</dbReference>
<feature type="compositionally biased region" description="Basic and acidic residues" evidence="5">
    <location>
        <begin position="716"/>
        <end position="726"/>
    </location>
</feature>